<dbReference type="InterPro" id="IPR011551">
    <property type="entry name" value="NTP_PyrPHydrolase_MazG"/>
</dbReference>
<comment type="caution">
    <text evidence="2">The sequence shown here is derived from an EMBL/GenBank/DDBJ whole genome shotgun (WGS) entry which is preliminary data.</text>
</comment>
<dbReference type="Gene3D" id="1.10.287.1080">
    <property type="entry name" value="MazG-like"/>
    <property type="match status" value="1"/>
</dbReference>
<dbReference type="GO" id="GO:0047429">
    <property type="term" value="F:nucleoside triphosphate diphosphatase activity"/>
    <property type="evidence" value="ECO:0007669"/>
    <property type="project" value="TreeGrafter"/>
</dbReference>
<dbReference type="Proteomes" id="UP000248889">
    <property type="component" value="Unassembled WGS sequence"/>
</dbReference>
<dbReference type="EMBL" id="QKYN01000145">
    <property type="protein sequence ID" value="RAG81683.1"/>
    <property type="molecule type" value="Genomic_DNA"/>
</dbReference>
<reference evidence="2 3" key="1">
    <citation type="submission" date="2018-06" db="EMBL/GenBank/DDBJ databases">
        <title>Streptacidiphilus pinicola sp. nov., isolated from pine grove soil.</title>
        <authorList>
            <person name="Roh S.G."/>
            <person name="Park S."/>
            <person name="Kim M.-K."/>
            <person name="Yun B.-R."/>
            <person name="Park J."/>
            <person name="Kim M.J."/>
            <person name="Kim Y.S."/>
            <person name="Kim S.B."/>
        </authorList>
    </citation>
    <scope>NUCLEOTIDE SEQUENCE [LARGE SCALE GENOMIC DNA]</scope>
    <source>
        <strain evidence="2 3">MMS16-CNU450</strain>
    </source>
</reference>
<dbReference type="GO" id="GO:0046061">
    <property type="term" value="P:dATP catabolic process"/>
    <property type="evidence" value="ECO:0007669"/>
    <property type="project" value="TreeGrafter"/>
</dbReference>
<dbReference type="GO" id="GO:0008168">
    <property type="term" value="F:methyltransferase activity"/>
    <property type="evidence" value="ECO:0007669"/>
    <property type="project" value="InterPro"/>
</dbReference>
<dbReference type="SUPFAM" id="SSF53790">
    <property type="entry name" value="Tetrapyrrole methylase"/>
    <property type="match status" value="1"/>
</dbReference>
<dbReference type="FunFam" id="1.10.287.1080:FF:000001">
    <property type="entry name" value="Nucleoside triphosphate pyrophosphohydrolase"/>
    <property type="match status" value="1"/>
</dbReference>
<accession>A0A2X0IDJ0</accession>
<feature type="domain" description="NTP pyrophosphohydrolase MazG-like" evidence="1">
    <location>
        <begin position="152"/>
        <end position="227"/>
    </location>
</feature>
<dbReference type="CDD" id="cd11528">
    <property type="entry name" value="NTP-PPase_MazG_Nterm"/>
    <property type="match status" value="1"/>
</dbReference>
<dbReference type="PANTHER" id="PTHR30522:SF0">
    <property type="entry name" value="NUCLEOSIDE TRIPHOSPHATE PYROPHOSPHOHYDROLASE"/>
    <property type="match status" value="1"/>
</dbReference>
<evidence type="ECO:0000313" key="3">
    <source>
        <dbReference type="Proteomes" id="UP000248889"/>
    </source>
</evidence>
<dbReference type="GO" id="GO:0006203">
    <property type="term" value="P:dGTP catabolic process"/>
    <property type="evidence" value="ECO:0007669"/>
    <property type="project" value="TreeGrafter"/>
</dbReference>
<keyword evidence="3" id="KW-1185">Reference proteome</keyword>
<dbReference type="OrthoDB" id="9808939at2"/>
<dbReference type="SUPFAM" id="SSF101386">
    <property type="entry name" value="all-alpha NTP pyrophosphatases"/>
    <property type="match status" value="1"/>
</dbReference>
<evidence type="ECO:0000259" key="1">
    <source>
        <dbReference type="Pfam" id="PF03819"/>
    </source>
</evidence>
<dbReference type="AlphaFoldDB" id="A0A2X0IDJ0"/>
<dbReference type="Pfam" id="PF03819">
    <property type="entry name" value="MazG"/>
    <property type="match status" value="1"/>
</dbReference>
<dbReference type="GO" id="GO:0046052">
    <property type="term" value="P:UTP catabolic process"/>
    <property type="evidence" value="ECO:0007669"/>
    <property type="project" value="TreeGrafter"/>
</dbReference>
<dbReference type="GO" id="GO:0046076">
    <property type="term" value="P:dTTP catabolic process"/>
    <property type="evidence" value="ECO:0007669"/>
    <property type="project" value="TreeGrafter"/>
</dbReference>
<dbReference type="InterPro" id="IPR048015">
    <property type="entry name" value="NTP-PPase_MazG-like_N"/>
</dbReference>
<dbReference type="GO" id="GO:0046081">
    <property type="term" value="P:dUTP catabolic process"/>
    <property type="evidence" value="ECO:0007669"/>
    <property type="project" value="TreeGrafter"/>
</dbReference>
<gene>
    <name evidence="2" type="ORF">DN069_31650</name>
</gene>
<sequence>MTEAPSSPGRLVLLSTTHRVAPGLLSGSAWQTLHAADRVLAGDPAHPLLGPLAQSGVAVEVLDVPAYARARTLAEAAAAAVVVWLVAPDGDPGLTDALARFAVEGAETPGVVVPELELLPGSYDLPGARLLDLVTVMDRLRSPGGCPWDAEQTHESLVKYLVEEAFELVEAIEEGDRATLREELGDVLLQVFFHSRIAQEHATDPFSIDEVAGDIVDKLIYRHPHVFADRSADTAEQVEANWEELKAAEKQRASATDGIPLGQPALALAAKLHSRATKATVPVELPEAAESDFGARLLRLAAEAQDAGVDPEAALRAAARGYRDAIRAAEAGQEN</sequence>
<dbReference type="PANTHER" id="PTHR30522">
    <property type="entry name" value="NUCLEOSIDE TRIPHOSPHATE PYROPHOSPHOHYDROLASE"/>
    <property type="match status" value="1"/>
</dbReference>
<dbReference type="GO" id="GO:0006950">
    <property type="term" value="P:response to stress"/>
    <property type="evidence" value="ECO:0007669"/>
    <property type="project" value="UniProtKB-ARBA"/>
</dbReference>
<dbReference type="NCBIfam" id="TIGR00444">
    <property type="entry name" value="mazG"/>
    <property type="match status" value="1"/>
</dbReference>
<protein>
    <submittedName>
        <fullName evidence="2">Nucleoside triphosphate pyrophosphohydrolase</fullName>
    </submittedName>
</protein>
<name>A0A2X0IDJ0_9ACTN</name>
<evidence type="ECO:0000313" key="2">
    <source>
        <dbReference type="EMBL" id="RAG81683.1"/>
    </source>
</evidence>
<proteinExistence type="predicted"/>
<dbReference type="GO" id="GO:0046047">
    <property type="term" value="P:TTP catabolic process"/>
    <property type="evidence" value="ECO:0007669"/>
    <property type="project" value="TreeGrafter"/>
</dbReference>
<organism evidence="2 3">
    <name type="scientific">Streptacidiphilus pinicola</name>
    <dbReference type="NCBI Taxonomy" id="2219663"/>
    <lineage>
        <taxon>Bacteria</taxon>
        <taxon>Bacillati</taxon>
        <taxon>Actinomycetota</taxon>
        <taxon>Actinomycetes</taxon>
        <taxon>Kitasatosporales</taxon>
        <taxon>Streptomycetaceae</taxon>
        <taxon>Streptacidiphilus</taxon>
    </lineage>
</organism>
<dbReference type="InterPro" id="IPR004518">
    <property type="entry name" value="MazG-like_dom"/>
</dbReference>
<dbReference type="InterPro" id="IPR035996">
    <property type="entry name" value="4pyrrol_Methylase_sf"/>
</dbReference>
<keyword evidence="2" id="KW-0378">Hydrolase</keyword>